<comment type="caution">
    <text evidence="7">The sequence shown here is derived from an EMBL/GenBank/DDBJ whole genome shotgun (WGS) entry which is preliminary data.</text>
</comment>
<keyword evidence="4" id="KW-0325">Glycoprotein</keyword>
<keyword evidence="2" id="KW-0719">Serine esterase</keyword>
<dbReference type="InterPro" id="IPR029058">
    <property type="entry name" value="AB_hydrolase_fold"/>
</dbReference>
<evidence type="ECO:0000256" key="3">
    <source>
        <dbReference type="ARBA" id="ARBA00022801"/>
    </source>
</evidence>
<dbReference type="EC" id="3.1.1.-" evidence="5"/>
<name>A0A8S9Y0W1_APOLU</name>
<feature type="domain" description="Carboxylesterase type B" evidence="6">
    <location>
        <begin position="1"/>
        <end position="365"/>
    </location>
</feature>
<evidence type="ECO:0000313" key="8">
    <source>
        <dbReference type="Proteomes" id="UP000466442"/>
    </source>
</evidence>
<dbReference type="EMBL" id="WIXP02000002">
    <property type="protein sequence ID" value="KAF6214922.1"/>
    <property type="molecule type" value="Genomic_DNA"/>
</dbReference>
<dbReference type="InterPro" id="IPR002018">
    <property type="entry name" value="CarbesteraseB"/>
</dbReference>
<protein>
    <recommendedName>
        <fullName evidence="5">Carboxylic ester hydrolase</fullName>
        <ecNumber evidence="5">3.1.1.-</ecNumber>
    </recommendedName>
</protein>
<dbReference type="InterPro" id="IPR050309">
    <property type="entry name" value="Type-B_Carboxylest/Lipase"/>
</dbReference>
<proteinExistence type="inferred from homology"/>
<evidence type="ECO:0000256" key="1">
    <source>
        <dbReference type="ARBA" id="ARBA00005964"/>
    </source>
</evidence>
<dbReference type="Pfam" id="PF00135">
    <property type="entry name" value="COesterase"/>
    <property type="match status" value="1"/>
</dbReference>
<reference evidence="7" key="1">
    <citation type="journal article" date="2021" name="Mol. Ecol. Resour.">
        <title>Apolygus lucorum genome provides insights into omnivorousness and mesophyll feeding.</title>
        <authorList>
            <person name="Liu Y."/>
            <person name="Liu H."/>
            <person name="Wang H."/>
            <person name="Huang T."/>
            <person name="Liu B."/>
            <person name="Yang B."/>
            <person name="Yin L."/>
            <person name="Li B."/>
            <person name="Zhang Y."/>
            <person name="Zhang S."/>
            <person name="Jiang F."/>
            <person name="Zhang X."/>
            <person name="Ren Y."/>
            <person name="Wang B."/>
            <person name="Wang S."/>
            <person name="Lu Y."/>
            <person name="Wu K."/>
            <person name="Fan W."/>
            <person name="Wang G."/>
        </authorList>
    </citation>
    <scope>NUCLEOTIDE SEQUENCE</scope>
    <source>
        <strain evidence="7">12Hb</strain>
    </source>
</reference>
<dbReference type="PANTHER" id="PTHR11559">
    <property type="entry name" value="CARBOXYLESTERASE"/>
    <property type="match status" value="1"/>
</dbReference>
<keyword evidence="8" id="KW-1185">Reference proteome</keyword>
<keyword evidence="3 5" id="KW-0378">Hydrolase</keyword>
<evidence type="ECO:0000256" key="2">
    <source>
        <dbReference type="ARBA" id="ARBA00022487"/>
    </source>
</evidence>
<dbReference type="InterPro" id="IPR019826">
    <property type="entry name" value="Carboxylesterase_B_AS"/>
</dbReference>
<dbReference type="PROSITE" id="PS00122">
    <property type="entry name" value="CARBOXYLESTERASE_B_1"/>
    <property type="match status" value="1"/>
</dbReference>
<dbReference type="Proteomes" id="UP000466442">
    <property type="component" value="Unassembled WGS sequence"/>
</dbReference>
<gene>
    <name evidence="7" type="ORF">GE061_009667</name>
</gene>
<dbReference type="SUPFAM" id="SSF53474">
    <property type="entry name" value="alpha/beta-Hydrolases"/>
    <property type="match status" value="1"/>
</dbReference>
<comment type="similarity">
    <text evidence="1 5">Belongs to the type-B carboxylesterase/lipase family.</text>
</comment>
<sequence length="391" mass="44499">MSLGDKIFPGNFGLKDMLTALRWVKKNIASFGGDPNSVTLIGESSGGMNAHQLLVSPLVEEEDLVTRAVSDSGVISHASSLLRSDLVIEKSLELTKAVGCEVNVSSEEIRTCLQAVDGEAIIEAYMNIPKDMFRPTFAPVIEPEDAEDIVIPYDLSLRKSSKPWIISTANGEYVSFLENPDEDNYWYKETQRNVTAYLEYMVENAQFSPDSPSTLKESARLLQNYYFQVMDPLENFTRDMAMMESDLIFIYPLLYNIEKQKDIGAPMWVFRNEYKGEFTGRKSTGEVFCADDVGGHAETRFYYFNIRSLITYASPKQTPEDEAVSRRLVKYLVNFAYYGNPTPPGSPFIWEQYKGKEIMRVTKNGDVMADDDYVRDLMKLLPLWYRVVGWK</sequence>
<evidence type="ECO:0000259" key="6">
    <source>
        <dbReference type="Pfam" id="PF00135"/>
    </source>
</evidence>
<dbReference type="GO" id="GO:0052689">
    <property type="term" value="F:carboxylic ester hydrolase activity"/>
    <property type="evidence" value="ECO:0007669"/>
    <property type="project" value="UniProtKB-KW"/>
</dbReference>
<organism evidence="7 8">
    <name type="scientific">Apolygus lucorum</name>
    <name type="common">Small green plant bug</name>
    <name type="synonym">Lygocoris lucorum</name>
    <dbReference type="NCBI Taxonomy" id="248454"/>
    <lineage>
        <taxon>Eukaryota</taxon>
        <taxon>Metazoa</taxon>
        <taxon>Ecdysozoa</taxon>
        <taxon>Arthropoda</taxon>
        <taxon>Hexapoda</taxon>
        <taxon>Insecta</taxon>
        <taxon>Pterygota</taxon>
        <taxon>Neoptera</taxon>
        <taxon>Paraneoptera</taxon>
        <taxon>Hemiptera</taxon>
        <taxon>Heteroptera</taxon>
        <taxon>Panheteroptera</taxon>
        <taxon>Cimicomorpha</taxon>
        <taxon>Miridae</taxon>
        <taxon>Mirini</taxon>
        <taxon>Apolygus</taxon>
    </lineage>
</organism>
<dbReference type="OrthoDB" id="8174896at2759"/>
<evidence type="ECO:0000256" key="5">
    <source>
        <dbReference type="RuleBase" id="RU361235"/>
    </source>
</evidence>
<evidence type="ECO:0000256" key="4">
    <source>
        <dbReference type="ARBA" id="ARBA00023180"/>
    </source>
</evidence>
<dbReference type="Gene3D" id="3.40.50.1820">
    <property type="entry name" value="alpha/beta hydrolase"/>
    <property type="match status" value="1"/>
</dbReference>
<accession>A0A8S9Y0W1</accession>
<evidence type="ECO:0000313" key="7">
    <source>
        <dbReference type="EMBL" id="KAF6214922.1"/>
    </source>
</evidence>
<dbReference type="AlphaFoldDB" id="A0A8S9Y0W1"/>